<dbReference type="PANTHER" id="PTHR43133">
    <property type="entry name" value="RNA POLYMERASE ECF-TYPE SIGMA FACTO"/>
    <property type="match status" value="1"/>
</dbReference>
<dbReference type="AlphaFoldDB" id="A0A171KWM0"/>
<keyword evidence="8" id="KW-1185">Reference proteome</keyword>
<evidence type="ECO:0000256" key="2">
    <source>
        <dbReference type="ARBA" id="ARBA00023015"/>
    </source>
</evidence>
<dbReference type="OrthoDB" id="9783733at2"/>
<keyword evidence="4" id="KW-0804">Transcription</keyword>
<dbReference type="PANTHER" id="PTHR43133:SF63">
    <property type="entry name" value="RNA POLYMERASE SIGMA FACTOR FECI-RELATED"/>
    <property type="match status" value="1"/>
</dbReference>
<dbReference type="GO" id="GO:0006352">
    <property type="term" value="P:DNA-templated transcription initiation"/>
    <property type="evidence" value="ECO:0007669"/>
    <property type="project" value="InterPro"/>
</dbReference>
<dbReference type="Gene3D" id="1.10.10.10">
    <property type="entry name" value="Winged helix-like DNA-binding domain superfamily/Winged helix DNA-binding domain"/>
    <property type="match status" value="1"/>
</dbReference>
<dbReference type="InterPro" id="IPR013324">
    <property type="entry name" value="RNA_pol_sigma_r3/r4-like"/>
</dbReference>
<name>A0A171KWM0_9BURK</name>
<dbReference type="InterPro" id="IPR013325">
    <property type="entry name" value="RNA_pol_sigma_r2"/>
</dbReference>
<comment type="similarity">
    <text evidence="1">Belongs to the sigma-70 factor family. ECF subfamily.</text>
</comment>
<sequence length="167" mass="19263">MVDVVLRYYQELRRFLLRQGEDVHTVDDIAQESVTRILHASQTGTEVRNPRGLLYHVARNLLADASRRRQIRAEEPLDNWDDEDLQAGEAQHEEPAAILARKRAAESYINTIRSLPPRCQEAFRMHLYDGLSNDEIAQRMGISSSMVKKHILRAMMACKACRDQHEP</sequence>
<dbReference type="Proteomes" id="UP000078084">
    <property type="component" value="Unassembled WGS sequence"/>
</dbReference>
<reference evidence="7 8" key="1">
    <citation type="submission" date="2015-04" db="EMBL/GenBank/DDBJ databases">
        <title>Genome sequence of Kerstersia gyiorum CG1.</title>
        <authorList>
            <person name="Greninger A.L."/>
            <person name="Kozyreva V."/>
            <person name="Chaturvedi V."/>
        </authorList>
    </citation>
    <scope>NUCLEOTIDE SEQUENCE [LARGE SCALE GENOMIC DNA]</scope>
    <source>
        <strain evidence="7 8">CG1</strain>
    </source>
</reference>
<dbReference type="SUPFAM" id="SSF88659">
    <property type="entry name" value="Sigma3 and sigma4 domains of RNA polymerase sigma factors"/>
    <property type="match status" value="1"/>
</dbReference>
<protein>
    <recommendedName>
        <fullName evidence="9">RNA polymerase sigma-70 factor (ECF subfamily)</fullName>
    </recommendedName>
</protein>
<dbReference type="InterPro" id="IPR007627">
    <property type="entry name" value="RNA_pol_sigma70_r2"/>
</dbReference>
<dbReference type="InterPro" id="IPR039425">
    <property type="entry name" value="RNA_pol_sigma-70-like"/>
</dbReference>
<dbReference type="NCBIfam" id="TIGR02937">
    <property type="entry name" value="sigma70-ECF"/>
    <property type="match status" value="1"/>
</dbReference>
<evidence type="ECO:0000256" key="3">
    <source>
        <dbReference type="ARBA" id="ARBA00023082"/>
    </source>
</evidence>
<keyword evidence="2" id="KW-0805">Transcription regulation</keyword>
<evidence type="ECO:0000259" key="6">
    <source>
        <dbReference type="Pfam" id="PF08281"/>
    </source>
</evidence>
<dbReference type="InterPro" id="IPR013249">
    <property type="entry name" value="RNA_pol_sigma70_r4_t2"/>
</dbReference>
<feature type="domain" description="RNA polymerase sigma factor 70 region 4 type 2" evidence="6">
    <location>
        <begin position="108"/>
        <end position="158"/>
    </location>
</feature>
<dbReference type="RefSeq" id="WP_068367422.1">
    <property type="nucleotide sequence ID" value="NZ_CP033936.1"/>
</dbReference>
<evidence type="ECO:0008006" key="9">
    <source>
        <dbReference type="Google" id="ProtNLM"/>
    </source>
</evidence>
<dbReference type="Gene3D" id="1.10.1740.10">
    <property type="match status" value="1"/>
</dbReference>
<dbReference type="SUPFAM" id="SSF88946">
    <property type="entry name" value="Sigma2 domain of RNA polymerase sigma factors"/>
    <property type="match status" value="1"/>
</dbReference>
<dbReference type="GO" id="GO:0003677">
    <property type="term" value="F:DNA binding"/>
    <property type="evidence" value="ECO:0007669"/>
    <property type="project" value="InterPro"/>
</dbReference>
<dbReference type="GO" id="GO:0016987">
    <property type="term" value="F:sigma factor activity"/>
    <property type="evidence" value="ECO:0007669"/>
    <property type="project" value="UniProtKB-KW"/>
</dbReference>
<comment type="caution">
    <text evidence="7">The sequence shown here is derived from an EMBL/GenBank/DDBJ whole genome shotgun (WGS) entry which is preliminary data.</text>
</comment>
<keyword evidence="3" id="KW-0731">Sigma factor</keyword>
<evidence type="ECO:0000313" key="8">
    <source>
        <dbReference type="Proteomes" id="UP000078084"/>
    </source>
</evidence>
<dbReference type="Pfam" id="PF08281">
    <property type="entry name" value="Sigma70_r4_2"/>
    <property type="match status" value="1"/>
</dbReference>
<proteinExistence type="inferred from homology"/>
<gene>
    <name evidence="7" type="ORF">AAV32_03225</name>
</gene>
<dbReference type="Pfam" id="PF04542">
    <property type="entry name" value="Sigma70_r2"/>
    <property type="match status" value="1"/>
</dbReference>
<evidence type="ECO:0000256" key="4">
    <source>
        <dbReference type="ARBA" id="ARBA00023163"/>
    </source>
</evidence>
<evidence type="ECO:0000259" key="5">
    <source>
        <dbReference type="Pfam" id="PF04542"/>
    </source>
</evidence>
<evidence type="ECO:0000313" key="7">
    <source>
        <dbReference type="EMBL" id="KKO73287.1"/>
    </source>
</evidence>
<organism evidence="7 8">
    <name type="scientific">Kerstersia gyiorum</name>
    <dbReference type="NCBI Taxonomy" id="206506"/>
    <lineage>
        <taxon>Bacteria</taxon>
        <taxon>Pseudomonadati</taxon>
        <taxon>Pseudomonadota</taxon>
        <taxon>Betaproteobacteria</taxon>
        <taxon>Burkholderiales</taxon>
        <taxon>Alcaligenaceae</taxon>
        <taxon>Kerstersia</taxon>
    </lineage>
</organism>
<dbReference type="InterPro" id="IPR014284">
    <property type="entry name" value="RNA_pol_sigma-70_dom"/>
</dbReference>
<dbReference type="InterPro" id="IPR036388">
    <property type="entry name" value="WH-like_DNA-bd_sf"/>
</dbReference>
<evidence type="ECO:0000256" key="1">
    <source>
        <dbReference type="ARBA" id="ARBA00010641"/>
    </source>
</evidence>
<accession>A0A171KWM0</accession>
<feature type="domain" description="RNA polymerase sigma-70 region 2" evidence="5">
    <location>
        <begin position="5"/>
        <end position="70"/>
    </location>
</feature>
<dbReference type="EMBL" id="LBNE01000001">
    <property type="protein sequence ID" value="KKO73287.1"/>
    <property type="molecule type" value="Genomic_DNA"/>
</dbReference>
<dbReference type="STRING" id="206506.AAV32_03225"/>